<protein>
    <submittedName>
        <fullName evidence="9">ABC transporter permease</fullName>
    </submittedName>
</protein>
<dbReference type="EMBL" id="VYQE01000003">
    <property type="protein sequence ID" value="KAA9008232.1"/>
    <property type="molecule type" value="Genomic_DNA"/>
</dbReference>
<feature type="transmembrane region" description="Helical" evidence="7">
    <location>
        <begin position="66"/>
        <end position="97"/>
    </location>
</feature>
<evidence type="ECO:0000313" key="9">
    <source>
        <dbReference type="EMBL" id="KAA9008232.1"/>
    </source>
</evidence>
<feature type="transmembrane region" description="Helical" evidence="7">
    <location>
        <begin position="136"/>
        <end position="158"/>
    </location>
</feature>
<dbReference type="InterPro" id="IPR000515">
    <property type="entry name" value="MetI-like"/>
</dbReference>
<comment type="caution">
    <text evidence="9">The sequence shown here is derived from an EMBL/GenBank/DDBJ whole genome shotgun (WGS) entry which is preliminary data.</text>
</comment>
<evidence type="ECO:0000256" key="6">
    <source>
        <dbReference type="ARBA" id="ARBA00023136"/>
    </source>
</evidence>
<dbReference type="SUPFAM" id="SSF161098">
    <property type="entry name" value="MetI-like"/>
    <property type="match status" value="1"/>
</dbReference>
<dbReference type="AlphaFoldDB" id="A0A5J5GL86"/>
<feature type="domain" description="ABC transmembrane type-1" evidence="8">
    <location>
        <begin position="66"/>
        <end position="254"/>
    </location>
</feature>
<keyword evidence="6 7" id="KW-0472">Membrane</keyword>
<evidence type="ECO:0000256" key="1">
    <source>
        <dbReference type="ARBA" id="ARBA00004651"/>
    </source>
</evidence>
<comment type="subcellular location">
    <subcellularLocation>
        <location evidence="1 7">Cell membrane</location>
        <topology evidence="1 7">Multi-pass membrane protein</topology>
    </subcellularLocation>
</comment>
<feature type="transmembrane region" description="Helical" evidence="7">
    <location>
        <begin position="21"/>
        <end position="46"/>
    </location>
</feature>
<evidence type="ECO:0000259" key="8">
    <source>
        <dbReference type="PROSITE" id="PS50928"/>
    </source>
</evidence>
<dbReference type="Gene3D" id="1.10.3720.10">
    <property type="entry name" value="MetI-like"/>
    <property type="match status" value="1"/>
</dbReference>
<feature type="transmembrane region" description="Helical" evidence="7">
    <location>
        <begin position="188"/>
        <end position="210"/>
    </location>
</feature>
<keyword evidence="3" id="KW-1003">Cell membrane</keyword>
<dbReference type="RefSeq" id="WP_150445516.1">
    <property type="nucleotide sequence ID" value="NZ_VYQE01000003.1"/>
</dbReference>
<dbReference type="PROSITE" id="PS50928">
    <property type="entry name" value="ABC_TM1"/>
    <property type="match status" value="1"/>
</dbReference>
<feature type="transmembrane region" description="Helical" evidence="7">
    <location>
        <begin position="109"/>
        <end position="130"/>
    </location>
</feature>
<evidence type="ECO:0000256" key="5">
    <source>
        <dbReference type="ARBA" id="ARBA00022989"/>
    </source>
</evidence>
<comment type="similarity">
    <text evidence="7">Belongs to the binding-protein-dependent transport system permease family.</text>
</comment>
<proteinExistence type="inferred from homology"/>
<evidence type="ECO:0000256" key="7">
    <source>
        <dbReference type="RuleBase" id="RU363032"/>
    </source>
</evidence>
<keyword evidence="10" id="KW-1185">Reference proteome</keyword>
<organism evidence="9 10">
    <name type="scientific">Histidinibacterium aquaticum</name>
    <dbReference type="NCBI Taxonomy" id="2613962"/>
    <lineage>
        <taxon>Bacteria</taxon>
        <taxon>Pseudomonadati</taxon>
        <taxon>Pseudomonadota</taxon>
        <taxon>Alphaproteobacteria</taxon>
        <taxon>Rhodobacterales</taxon>
        <taxon>Paracoccaceae</taxon>
        <taxon>Histidinibacterium</taxon>
    </lineage>
</organism>
<evidence type="ECO:0000256" key="4">
    <source>
        <dbReference type="ARBA" id="ARBA00022692"/>
    </source>
</evidence>
<dbReference type="InterPro" id="IPR035906">
    <property type="entry name" value="MetI-like_sf"/>
</dbReference>
<dbReference type="GO" id="GO:0055085">
    <property type="term" value="P:transmembrane transport"/>
    <property type="evidence" value="ECO:0007669"/>
    <property type="project" value="InterPro"/>
</dbReference>
<sequence length="295" mass="31984">MSDRRSSSYALAYWALRALPHLLLLLALLPVWELAVSTGFITSILVPPPSEIIASIWELYVLDGTIYPHFLITLTETVAGFAIGAAVAITLAVCSALSETFKRYVSPYAIVLNVTPGIALTPVVIAWFGYGMGSKVALAAIISFFPIFVNALTGLLQVDRDSEEMFRSLGASDRQAFLKLRVPASLPLVFAGLKIGLTTALIGAVVAEFAQATAGVGVLMNRFSFQLDMGSSIATLLSMTLIGLLLFYAMEFLDDRVVFWRREGRRSVVSRARARRWAAKFGGHESPETEAASSK</sequence>
<dbReference type="Pfam" id="PF00528">
    <property type="entry name" value="BPD_transp_1"/>
    <property type="match status" value="1"/>
</dbReference>
<reference evidence="9 10" key="1">
    <citation type="submission" date="2019-09" db="EMBL/GenBank/DDBJ databases">
        <authorList>
            <person name="Park J.-S."/>
            <person name="Choi H.-J."/>
        </authorList>
    </citation>
    <scope>NUCLEOTIDE SEQUENCE [LARGE SCALE GENOMIC DNA]</scope>
    <source>
        <strain evidence="9 10">176SS1-4</strain>
    </source>
</reference>
<accession>A0A5J5GL86</accession>
<evidence type="ECO:0000256" key="3">
    <source>
        <dbReference type="ARBA" id="ARBA00022475"/>
    </source>
</evidence>
<feature type="transmembrane region" description="Helical" evidence="7">
    <location>
        <begin position="230"/>
        <end position="253"/>
    </location>
</feature>
<dbReference type="GO" id="GO:0005886">
    <property type="term" value="C:plasma membrane"/>
    <property type="evidence" value="ECO:0007669"/>
    <property type="project" value="UniProtKB-SubCell"/>
</dbReference>
<name>A0A5J5GL86_9RHOB</name>
<gene>
    <name evidence="9" type="ORF">F3S47_12135</name>
</gene>
<keyword evidence="2 7" id="KW-0813">Transport</keyword>
<dbReference type="PANTHER" id="PTHR30151:SF20">
    <property type="entry name" value="ABC TRANSPORTER PERMEASE PROTEIN HI_0355-RELATED"/>
    <property type="match status" value="1"/>
</dbReference>
<keyword evidence="4 7" id="KW-0812">Transmembrane</keyword>
<evidence type="ECO:0000256" key="2">
    <source>
        <dbReference type="ARBA" id="ARBA00022448"/>
    </source>
</evidence>
<keyword evidence="5 7" id="KW-1133">Transmembrane helix</keyword>
<dbReference type="Proteomes" id="UP000326554">
    <property type="component" value="Unassembled WGS sequence"/>
</dbReference>
<dbReference type="PANTHER" id="PTHR30151">
    <property type="entry name" value="ALKANE SULFONATE ABC TRANSPORTER-RELATED, MEMBRANE SUBUNIT"/>
    <property type="match status" value="1"/>
</dbReference>
<evidence type="ECO:0000313" key="10">
    <source>
        <dbReference type="Proteomes" id="UP000326554"/>
    </source>
</evidence>